<feature type="compositionally biased region" description="Acidic residues" evidence="7">
    <location>
        <begin position="1332"/>
        <end position="1348"/>
    </location>
</feature>
<comment type="caution">
    <text evidence="10">The sequence shown here is derived from an EMBL/GenBank/DDBJ whole genome shotgun (WGS) entry which is preliminary data.</text>
</comment>
<evidence type="ECO:0000256" key="2">
    <source>
        <dbReference type="ARBA" id="ARBA00022737"/>
    </source>
</evidence>
<gene>
    <name evidence="10" type="ORF">P879_01987</name>
</gene>
<dbReference type="Proteomes" id="UP000699462">
    <property type="component" value="Unassembled WGS sequence"/>
</dbReference>
<dbReference type="Gene3D" id="3.40.50.10810">
    <property type="entry name" value="Tandem AAA-ATPase domain"/>
    <property type="match status" value="1"/>
</dbReference>
<dbReference type="GO" id="GO:0000785">
    <property type="term" value="C:chromatin"/>
    <property type="evidence" value="ECO:0007669"/>
    <property type="project" value="TreeGrafter"/>
</dbReference>
<dbReference type="CDD" id="cd18793">
    <property type="entry name" value="SF2_C_SNF"/>
    <property type="match status" value="1"/>
</dbReference>
<dbReference type="InterPro" id="IPR027417">
    <property type="entry name" value="P-loop_NTPase"/>
</dbReference>
<feature type="compositionally biased region" description="Polar residues" evidence="7">
    <location>
        <begin position="1783"/>
        <end position="1800"/>
    </location>
</feature>
<dbReference type="InterPro" id="IPR002464">
    <property type="entry name" value="DNA/RNA_helicase_DEAH_CS"/>
</dbReference>
<dbReference type="Gene3D" id="2.40.50.40">
    <property type="match status" value="1"/>
</dbReference>
<dbReference type="GO" id="GO:0042393">
    <property type="term" value="F:histone binding"/>
    <property type="evidence" value="ECO:0007669"/>
    <property type="project" value="TreeGrafter"/>
</dbReference>
<proteinExistence type="predicted"/>
<dbReference type="SMART" id="SM00487">
    <property type="entry name" value="DEXDc"/>
    <property type="match status" value="1"/>
</dbReference>
<comment type="subcellular location">
    <subcellularLocation>
        <location evidence="1">Nucleus</location>
    </subcellularLocation>
</comment>
<dbReference type="InterPro" id="IPR014001">
    <property type="entry name" value="Helicase_ATP-bd"/>
</dbReference>
<feature type="region of interest" description="Disordered" evidence="7">
    <location>
        <begin position="1782"/>
        <end position="1805"/>
    </location>
</feature>
<protein>
    <submittedName>
        <fullName evidence="10">Uncharacterized protein</fullName>
    </submittedName>
</protein>
<dbReference type="GO" id="GO:0003677">
    <property type="term" value="F:DNA binding"/>
    <property type="evidence" value="ECO:0007669"/>
    <property type="project" value="InterPro"/>
</dbReference>
<feature type="compositionally biased region" description="Basic residues" evidence="7">
    <location>
        <begin position="1266"/>
        <end position="1275"/>
    </location>
</feature>
<dbReference type="PANTHER" id="PTHR45623:SF17">
    <property type="entry name" value="CHROMODOMAIN-HELICASE-DNA-BINDING PROTEIN 3-RELATED"/>
    <property type="match status" value="1"/>
</dbReference>
<evidence type="ECO:0000313" key="11">
    <source>
        <dbReference type="Proteomes" id="UP000699462"/>
    </source>
</evidence>
<dbReference type="GO" id="GO:0005634">
    <property type="term" value="C:nucleus"/>
    <property type="evidence" value="ECO:0007669"/>
    <property type="project" value="UniProtKB-SubCell"/>
</dbReference>
<keyword evidence="5" id="KW-0067">ATP-binding</keyword>
<keyword evidence="3" id="KW-0547">Nucleotide-binding</keyword>
<feature type="compositionally biased region" description="Polar residues" evidence="7">
    <location>
        <begin position="1367"/>
        <end position="1378"/>
    </location>
</feature>
<evidence type="ECO:0000256" key="7">
    <source>
        <dbReference type="SAM" id="MobiDB-lite"/>
    </source>
</evidence>
<dbReference type="InterPro" id="IPR001650">
    <property type="entry name" value="Helicase_C-like"/>
</dbReference>
<feature type="compositionally biased region" description="Basic and acidic residues" evidence="7">
    <location>
        <begin position="1216"/>
        <end position="1227"/>
    </location>
</feature>
<dbReference type="Pfam" id="PF08074">
    <property type="entry name" value="CHDCT2"/>
    <property type="match status" value="1"/>
</dbReference>
<dbReference type="InterPro" id="IPR016197">
    <property type="entry name" value="Chromo-like_dom_sf"/>
</dbReference>
<evidence type="ECO:0000256" key="1">
    <source>
        <dbReference type="ARBA" id="ARBA00004123"/>
    </source>
</evidence>
<sequence length="1884" mass="211699">MTETVGESQLTEELGTASLEGDAQYKSSTPEQTVTGAGSTPRARKSQRPRKLPAFLEDDQVNPSENPKLLNKDSEECASLVKEQQAVDIDTERRKSLRPRRKVTRCESFQDEEELDQLLSDEMNLQAYGPAQHWNTGAGDYISDDWVSVEKLLAHRVLEARKRTKFISEAVKSYPAMQRKMVELEYFVKFHNQSYWHCAWMSGAILLALHPNMVRNYFRVNQLDATEDEPADAVESVDTSSNCSASVDGSAKSSTEEPREQVATLSVSDPSGSADATDLTRCPEPGSSKLEEDEKINSPTLTIAHSSQEEDDDEDELDQWSEECKENVVRWVTPDLMGAGARRRYLVRWGVENQCLIAERIISLGDKVDVLNRDANVAGENSPVDTIDNPLCSVEYREVLVKWFNVPASQATWETIEADMDMFAIVSSAPKNLRTSVRDASGRKLLPVLVRRHLIRLTQAYCTRIARMLCDAYGSHNTLDKRPPPGNFDWKTMWMNGQPSYISPVQHATLYPYQLEGVRWLWNAYHNHVNAILADEMGLGKTVQVIALLCSLWKERNDYGPFLIVAPLSTLQNWEREFQVWAPEFHVLVYSGDRNVRAALQEYEFRIPNSGGVAAFHVLITSHELACIERSCLQGFEWSALVVDEAHRLKNKQSRLFKETSQYKAGFKMLLTGTPLQNNLEELFHLLYFVEPKAVTTFKSLTEKWAEMSKEERISSLHDQLKNHLLRRLKADVISDLPKKSEITVLVDMSVLQRKLYKLILTKNYEELRCGSLMNSLVHLQKVCDHPYLIPAGDAIAPRLNVDHPNPRYEPKALIQVSGKLVVLMKLLRGLRNGGHRVLIYSRMTTMLDILEEALANEEYAYERIDGRVKGPVRQIIIDRFNARMCEAFIFLLSTRAGGEGINLASADTVILYDSDWNPQCDLQALSRAHRIGQSRHVVVYRFVTRHSMEERVSLVARRKLALTDLVVNQRQQRIQWKSLNVQPLEPGTSDASAEVTPGDVEPSEEQADTGETTEPLLKVTRKGDETSKGSVSNRLSRAEMDDLLRCGLEALFAVDDPLDEKDLQKAVAVTDGDGENTENSERLVYDDEAIARLLDRSHLENTSETPKSGIDDYLCTFRVAHFDPISKAETTPVNREPGVEAESAEEQGVQEQPTETLGYAAFWDKLLRERYQRLCAVEAETTSSNSRRVSKASWRLQQQTSYNSSSSSSSPDSDQEFRSWTDHTDFDGTLTNSTDKSHASARSKPSNRLKQAGSVGYRTLDICKRVKSNRRHPQGNRNGQSDPANERSKSVSSKHIRARRKSEEQRHKENLSRDDSLSGLGEESTDLHLESDEDPTYVPSGDEDSDDVLSHAQLLGKWRKREKNNSDNGTSSLSPSNEDLGHLLSETTMTDLGNICTEACKTAFWHPVPAVLDKWREVANKMGPKITWEYGHMFIYGFGPDDRQSFANAVMRYGLPPPGIVPPQDWLPPNLYYKSPPRVFAYMALFMQHLYDDPNAIDDSVDSWSDGLPKEKLCGAAVLARIAMMTLIRNKVMQFEDVNGVHSRTFEAVSTRFKFSINEGGLTLLRPTWYDEWQRINAKVEDVMPQSRVWNVATKKREEVMHHLQYTWHSRHDYWLLAGIHVHGYMRWADILADPRFHLLNTGLEGLLMDNEKKNGNSRWADLNSSHVNMAEAQAFLVTRLRLLEQALVVEQALYEVAKAALTGNSDGNQPQLVRVQSLAVCLSNKLASAGPRKRIALPRDIVAREATRAAVANLQEILEDIYADLPCLPASVICAEPETPAVSSTFDPPLSTATSATLDSDEHSITVERQPAVEDLPSCPDTVAATPTSAAVAGESVLPVVLSGDLSSSTVRSPVHPKLSPPSPKDVDDSNKAVIEISDDDS</sequence>
<evidence type="ECO:0000259" key="9">
    <source>
        <dbReference type="PROSITE" id="PS51194"/>
    </source>
</evidence>
<dbReference type="SUPFAM" id="SSF54160">
    <property type="entry name" value="Chromo domain-like"/>
    <property type="match status" value="1"/>
</dbReference>
<feature type="region of interest" description="Disordered" evidence="7">
    <location>
        <begin position="229"/>
        <end position="317"/>
    </location>
</feature>
<evidence type="ECO:0000313" key="10">
    <source>
        <dbReference type="EMBL" id="KAF8569028.1"/>
    </source>
</evidence>
<dbReference type="InterPro" id="IPR038718">
    <property type="entry name" value="SNF2-like_sf"/>
</dbReference>
<keyword evidence="4" id="KW-0378">Hydrolase</keyword>
<dbReference type="SMART" id="SM00490">
    <property type="entry name" value="HELICc"/>
    <property type="match status" value="1"/>
</dbReference>
<feature type="compositionally biased region" description="Polar residues" evidence="7">
    <location>
        <begin position="237"/>
        <end position="253"/>
    </location>
</feature>
<evidence type="ECO:0000256" key="4">
    <source>
        <dbReference type="ARBA" id="ARBA00022801"/>
    </source>
</evidence>
<feature type="compositionally biased region" description="Basic and acidic residues" evidence="7">
    <location>
        <begin position="1302"/>
        <end position="1317"/>
    </location>
</feature>
<feature type="compositionally biased region" description="Polar residues" evidence="7">
    <location>
        <begin position="1"/>
        <end position="11"/>
    </location>
</feature>
<dbReference type="InterPro" id="IPR009462">
    <property type="entry name" value="CHD_II_SANT-like"/>
</dbReference>
<dbReference type="Gene3D" id="3.40.50.300">
    <property type="entry name" value="P-loop containing nucleotide triphosphate hydrolases"/>
    <property type="match status" value="1"/>
</dbReference>
<dbReference type="GO" id="GO:0005524">
    <property type="term" value="F:ATP binding"/>
    <property type="evidence" value="ECO:0007669"/>
    <property type="project" value="UniProtKB-KW"/>
</dbReference>
<dbReference type="InterPro" id="IPR000330">
    <property type="entry name" value="SNF2_N"/>
</dbReference>
<dbReference type="Pfam" id="PF00176">
    <property type="entry name" value="SNF2-rel_dom"/>
    <property type="match status" value="1"/>
</dbReference>
<feature type="region of interest" description="Disordered" evidence="7">
    <location>
        <begin position="983"/>
        <end position="1017"/>
    </location>
</feature>
<accession>A0A8T0DPU0</accession>
<keyword evidence="6" id="KW-0539">Nucleus</keyword>
<dbReference type="Pfam" id="PF06461">
    <property type="entry name" value="CHDII_SANT-like"/>
    <property type="match status" value="1"/>
</dbReference>
<name>A0A8T0DPU0_9TREM</name>
<feature type="compositionally biased region" description="Polar residues" evidence="7">
    <location>
        <begin position="25"/>
        <end position="38"/>
    </location>
</feature>
<dbReference type="GO" id="GO:0016887">
    <property type="term" value="F:ATP hydrolysis activity"/>
    <property type="evidence" value="ECO:0007669"/>
    <property type="project" value="TreeGrafter"/>
</dbReference>
<dbReference type="SMART" id="SM00298">
    <property type="entry name" value="CHROMO"/>
    <property type="match status" value="1"/>
</dbReference>
<feature type="region of interest" description="Disordered" evidence="7">
    <location>
        <begin position="1"/>
        <end position="72"/>
    </location>
</feature>
<evidence type="ECO:0000256" key="6">
    <source>
        <dbReference type="ARBA" id="ARBA00023242"/>
    </source>
</evidence>
<feature type="region of interest" description="Disordered" evidence="7">
    <location>
        <begin position="1129"/>
        <end position="1156"/>
    </location>
</feature>
<feature type="domain" description="Helicase C-terminal" evidence="9">
    <location>
        <begin position="820"/>
        <end position="988"/>
    </location>
</feature>
<dbReference type="InterPro" id="IPR049730">
    <property type="entry name" value="SNF2/RAD54-like_C"/>
</dbReference>
<evidence type="ECO:0000256" key="3">
    <source>
        <dbReference type="ARBA" id="ARBA00022741"/>
    </source>
</evidence>
<dbReference type="InterPro" id="IPR000953">
    <property type="entry name" value="Chromo/chromo_shadow_dom"/>
</dbReference>
<dbReference type="OrthoDB" id="5857104at2759"/>
<feature type="region of interest" description="Disordered" evidence="7">
    <location>
        <begin position="1180"/>
        <end position="1381"/>
    </location>
</feature>
<dbReference type="PROSITE" id="PS51192">
    <property type="entry name" value="HELICASE_ATP_BIND_1"/>
    <property type="match status" value="1"/>
</dbReference>
<dbReference type="Gene3D" id="1.10.10.60">
    <property type="entry name" value="Homeodomain-like"/>
    <property type="match status" value="1"/>
</dbReference>
<evidence type="ECO:0000259" key="8">
    <source>
        <dbReference type="PROSITE" id="PS51192"/>
    </source>
</evidence>
<dbReference type="Pfam" id="PF00271">
    <property type="entry name" value="Helicase_C"/>
    <property type="match status" value="1"/>
</dbReference>
<keyword evidence="11" id="KW-1185">Reference proteome</keyword>
<dbReference type="InterPro" id="IPR012957">
    <property type="entry name" value="CHD_C2"/>
</dbReference>
<dbReference type="PROSITE" id="PS51194">
    <property type="entry name" value="HELICASE_CTER"/>
    <property type="match status" value="1"/>
</dbReference>
<feature type="compositionally biased region" description="Basic residues" evidence="7">
    <location>
        <begin position="42"/>
        <end position="51"/>
    </location>
</feature>
<dbReference type="EMBL" id="JTDF01002250">
    <property type="protein sequence ID" value="KAF8569028.1"/>
    <property type="molecule type" value="Genomic_DNA"/>
</dbReference>
<dbReference type="GO" id="GO:0140658">
    <property type="term" value="F:ATP-dependent chromatin remodeler activity"/>
    <property type="evidence" value="ECO:0007669"/>
    <property type="project" value="TreeGrafter"/>
</dbReference>
<feature type="region of interest" description="Disordered" evidence="7">
    <location>
        <begin position="1849"/>
        <end position="1874"/>
    </location>
</feature>
<feature type="domain" description="Helicase ATP-binding" evidence="8">
    <location>
        <begin position="522"/>
        <end position="693"/>
    </location>
</feature>
<dbReference type="GO" id="GO:0003682">
    <property type="term" value="F:chromatin binding"/>
    <property type="evidence" value="ECO:0007669"/>
    <property type="project" value="TreeGrafter"/>
</dbReference>
<dbReference type="SUPFAM" id="SSF52540">
    <property type="entry name" value="P-loop containing nucleoside triphosphate hydrolases"/>
    <property type="match status" value="2"/>
</dbReference>
<keyword evidence="2" id="KW-0677">Repeat</keyword>
<organism evidence="10 11">
    <name type="scientific">Paragonimus westermani</name>
    <dbReference type="NCBI Taxonomy" id="34504"/>
    <lineage>
        <taxon>Eukaryota</taxon>
        <taxon>Metazoa</taxon>
        <taxon>Spiralia</taxon>
        <taxon>Lophotrochozoa</taxon>
        <taxon>Platyhelminthes</taxon>
        <taxon>Trematoda</taxon>
        <taxon>Digenea</taxon>
        <taxon>Plagiorchiida</taxon>
        <taxon>Troglotremata</taxon>
        <taxon>Troglotrematidae</taxon>
        <taxon>Paragonimus</taxon>
    </lineage>
</organism>
<evidence type="ECO:0000256" key="5">
    <source>
        <dbReference type="ARBA" id="ARBA00022840"/>
    </source>
</evidence>
<reference evidence="10 11" key="1">
    <citation type="submission" date="2019-07" db="EMBL/GenBank/DDBJ databases">
        <title>Annotation for the trematode Paragonimus westermani.</title>
        <authorList>
            <person name="Choi Y.-J."/>
        </authorList>
    </citation>
    <scope>NUCLEOTIDE SEQUENCE [LARGE SCALE GENOMIC DNA]</scope>
    <source>
        <strain evidence="10">180907_Pwestermani</strain>
    </source>
</reference>
<dbReference type="PANTHER" id="PTHR45623">
    <property type="entry name" value="CHROMODOMAIN-HELICASE-DNA-BINDING PROTEIN 3-RELATED-RELATED"/>
    <property type="match status" value="1"/>
</dbReference>
<dbReference type="SMART" id="SM01146">
    <property type="entry name" value="DUF1086"/>
    <property type="match status" value="1"/>
</dbReference>
<dbReference type="PROSITE" id="PS00690">
    <property type="entry name" value="DEAH_ATP_HELICASE"/>
    <property type="match status" value="1"/>
</dbReference>